<dbReference type="GO" id="GO:0016746">
    <property type="term" value="F:acyltransferase activity"/>
    <property type="evidence" value="ECO:0007669"/>
    <property type="project" value="UniProtKB-KW"/>
</dbReference>
<proteinExistence type="predicted"/>
<dbReference type="EMBL" id="JXTI01000201">
    <property type="protein sequence ID" value="KWX11351.1"/>
    <property type="molecule type" value="Genomic_DNA"/>
</dbReference>
<keyword evidence="1" id="KW-0689">Ribosomal protein</keyword>
<gene>
    <name evidence="1" type="ORF">QR46_4690</name>
</gene>
<dbReference type="VEuPathDB" id="GiardiaDB:QR46_4690"/>
<evidence type="ECO:0000313" key="2">
    <source>
        <dbReference type="Proteomes" id="UP000070089"/>
    </source>
</evidence>
<comment type="caution">
    <text evidence="1">The sequence shown here is derived from an EMBL/GenBank/DDBJ whole genome shotgun (WGS) entry which is preliminary data.</text>
</comment>
<accession>A0A132NMX4</accession>
<keyword evidence="1" id="KW-0687">Ribonucleoprotein</keyword>
<name>A0A132NMX4_GIAIN</name>
<keyword evidence="1" id="KW-0012">Acyltransferase</keyword>
<dbReference type="AlphaFoldDB" id="A0A132NMX4"/>
<dbReference type="Proteomes" id="UP000070089">
    <property type="component" value="Unassembled WGS sequence"/>
</dbReference>
<sequence length="93" mass="9795">MGNLRDALSGAADGTTARGQVPVFLNSRLYALLSLTEHHVNAGNGQPAHTIQDRRVASTSLCVQTGQVQGPPPHYCVRCDNCSAILDTGLIVP</sequence>
<evidence type="ECO:0000313" key="1">
    <source>
        <dbReference type="EMBL" id="KWX11351.1"/>
    </source>
</evidence>
<keyword evidence="1" id="KW-0808">Transferase</keyword>
<organism evidence="1 2">
    <name type="scientific">Giardia duodenalis assemblage B</name>
    <dbReference type="NCBI Taxonomy" id="1394984"/>
    <lineage>
        <taxon>Eukaryota</taxon>
        <taxon>Metamonada</taxon>
        <taxon>Diplomonadida</taxon>
        <taxon>Hexamitidae</taxon>
        <taxon>Giardiinae</taxon>
        <taxon>Giardia</taxon>
    </lineage>
</organism>
<dbReference type="GO" id="GO:0005840">
    <property type="term" value="C:ribosome"/>
    <property type="evidence" value="ECO:0007669"/>
    <property type="project" value="UniProtKB-KW"/>
</dbReference>
<protein>
    <submittedName>
        <fullName evidence="1">LSU ribosomal protein L18P/ dihydrolipoamide acyltransferase</fullName>
    </submittedName>
</protein>
<reference evidence="1 2" key="1">
    <citation type="journal article" date="2015" name="Mol. Biochem. Parasitol.">
        <title>Identification of polymorphic genes for use in assemblage B genotyping assays through comparative genomics of multiple assemblage B Giardia duodenalis isolates.</title>
        <authorList>
            <person name="Wielinga C."/>
            <person name="Thompson R.C."/>
            <person name="Monis P."/>
            <person name="Ryan U."/>
        </authorList>
    </citation>
    <scope>NUCLEOTIDE SEQUENCE [LARGE SCALE GENOMIC DNA]</scope>
    <source>
        <strain evidence="1 2">BAH15c1</strain>
    </source>
</reference>